<keyword evidence="1" id="KW-0812">Transmembrane</keyword>
<dbReference type="PANTHER" id="PTHR16255">
    <property type="entry name" value="REQUIRED FOR MEIOTIC NUCLEAR DIVISION PROTEIN 1 HOMOLOG"/>
    <property type="match status" value="1"/>
</dbReference>
<dbReference type="InterPro" id="IPR003734">
    <property type="entry name" value="DUF155"/>
</dbReference>
<reference evidence="3 4" key="1">
    <citation type="journal article" date="2016" name="Nat. Commun.">
        <title>Thousands of microbial genomes shed light on interconnected biogeochemical processes in an aquifer system.</title>
        <authorList>
            <person name="Anantharaman K."/>
            <person name="Brown C.T."/>
            <person name="Hug L.A."/>
            <person name="Sharon I."/>
            <person name="Castelle C.J."/>
            <person name="Probst A.J."/>
            <person name="Thomas B.C."/>
            <person name="Singh A."/>
            <person name="Wilkins M.J."/>
            <person name="Karaoz U."/>
            <person name="Brodie E.L."/>
            <person name="Williams K.H."/>
            <person name="Hubbard S.S."/>
            <person name="Banfield J.F."/>
        </authorList>
    </citation>
    <scope>NUCLEOTIDE SEQUENCE [LARGE SCALE GENOMIC DNA]</scope>
</reference>
<dbReference type="Proteomes" id="UP000177167">
    <property type="component" value="Unassembled WGS sequence"/>
</dbReference>
<gene>
    <name evidence="3" type="ORF">A3J46_01195</name>
</gene>
<protein>
    <recommendedName>
        <fullName evidence="2">DUF155 domain-containing protein</fullName>
    </recommendedName>
</protein>
<name>A0A1F8F8C4_9BACT</name>
<dbReference type="AlphaFoldDB" id="A0A1F8F8C4"/>
<dbReference type="EMBL" id="MGJP01000036">
    <property type="protein sequence ID" value="OGN09402.1"/>
    <property type="molecule type" value="Genomic_DNA"/>
</dbReference>
<dbReference type="InterPro" id="IPR051624">
    <property type="entry name" value="RMD1/Sad1-interacting"/>
</dbReference>
<feature type="transmembrane region" description="Helical" evidence="1">
    <location>
        <begin position="245"/>
        <end position="264"/>
    </location>
</feature>
<evidence type="ECO:0000256" key="1">
    <source>
        <dbReference type="SAM" id="Phobius"/>
    </source>
</evidence>
<keyword evidence="1" id="KW-1133">Transmembrane helix</keyword>
<evidence type="ECO:0000259" key="2">
    <source>
        <dbReference type="Pfam" id="PF02582"/>
    </source>
</evidence>
<dbReference type="Pfam" id="PF02582">
    <property type="entry name" value="DUF155"/>
    <property type="match status" value="1"/>
</dbReference>
<comment type="caution">
    <text evidence="3">The sequence shown here is derived from an EMBL/GenBank/DDBJ whole genome shotgun (WGS) entry which is preliminary data.</text>
</comment>
<accession>A0A1F8F8C4</accession>
<evidence type="ECO:0000313" key="4">
    <source>
        <dbReference type="Proteomes" id="UP000177167"/>
    </source>
</evidence>
<feature type="domain" description="DUF155" evidence="2">
    <location>
        <begin position="53"/>
        <end position="221"/>
    </location>
</feature>
<keyword evidence="1" id="KW-0472">Membrane</keyword>
<sequence>MNTKKPKFVKYALETVYVGEYIDLKKVQENIKQYSFLNRDHPLVVRLLKDQYVVLTKFGAITFWNVSYRLRVQFLRELKPYVKSKKESYPYDEDTKVVFGGEIDKVTFEKVFLSHFDTNHIKIISYVLSQSVALERYEDEIDTSLSEIGVIVENLKASGKAMLREREVLKQIGRVLSVKQTVVAHLSLFDKPEEVWESPELEKLYNKLNAEYDLRVRFDVLDEKTKYLSDISQMLMNFLAEKRNAFLEIVIIILIAVDIVLWFIPPFPEVAKFIKALF</sequence>
<organism evidence="3 4">
    <name type="scientific">Candidatus Yanofskybacteria bacterium RIFCSPHIGHO2_02_FULL_41_11</name>
    <dbReference type="NCBI Taxonomy" id="1802675"/>
    <lineage>
        <taxon>Bacteria</taxon>
        <taxon>Candidatus Yanofskyibacteriota</taxon>
    </lineage>
</organism>
<dbReference type="PANTHER" id="PTHR16255:SF1">
    <property type="entry name" value="REQUIRED FOR MEIOTIC NUCLEAR DIVISION PROTEIN 1 HOMOLOG"/>
    <property type="match status" value="1"/>
</dbReference>
<evidence type="ECO:0000313" key="3">
    <source>
        <dbReference type="EMBL" id="OGN09402.1"/>
    </source>
</evidence>
<proteinExistence type="predicted"/>